<protein>
    <submittedName>
        <fullName evidence="2">Uncharacterized protein</fullName>
    </submittedName>
</protein>
<keyword evidence="3" id="KW-1185">Reference proteome</keyword>
<dbReference type="Proteomes" id="UP001157418">
    <property type="component" value="Unassembled WGS sequence"/>
</dbReference>
<feature type="transmembrane region" description="Helical" evidence="1">
    <location>
        <begin position="81"/>
        <end position="101"/>
    </location>
</feature>
<gene>
    <name evidence="2" type="ORF">LVIROSA_LOCUS1022</name>
</gene>
<evidence type="ECO:0000313" key="2">
    <source>
        <dbReference type="EMBL" id="CAH1413041.1"/>
    </source>
</evidence>
<evidence type="ECO:0000313" key="3">
    <source>
        <dbReference type="Proteomes" id="UP001157418"/>
    </source>
</evidence>
<comment type="caution">
    <text evidence="2">The sequence shown here is derived from an EMBL/GenBank/DDBJ whole genome shotgun (WGS) entry which is preliminary data.</text>
</comment>
<evidence type="ECO:0000256" key="1">
    <source>
        <dbReference type="SAM" id="Phobius"/>
    </source>
</evidence>
<proteinExistence type="predicted"/>
<reference evidence="2 3" key="1">
    <citation type="submission" date="2022-01" db="EMBL/GenBank/DDBJ databases">
        <authorList>
            <person name="Xiong W."/>
            <person name="Schranz E."/>
        </authorList>
    </citation>
    <scope>NUCLEOTIDE SEQUENCE [LARGE SCALE GENOMIC DNA]</scope>
</reference>
<sequence length="102" mass="11710">MKYGGWIWKNIGFPLPISRVFKPKANAFRLPLRKNMDEAHCCLDLAEECSTLVNLDFSTEAYMIRKSRACLTLQLEECIEVGIGFTIIIMVIVIITITICYY</sequence>
<dbReference type="EMBL" id="CAKMRJ010000001">
    <property type="protein sequence ID" value="CAH1413041.1"/>
    <property type="molecule type" value="Genomic_DNA"/>
</dbReference>
<accession>A0AAU9LHX9</accession>
<name>A0AAU9LHX9_9ASTR</name>
<keyword evidence="1" id="KW-1133">Transmembrane helix</keyword>
<keyword evidence="1" id="KW-0812">Transmembrane</keyword>
<dbReference type="AlphaFoldDB" id="A0AAU9LHX9"/>
<organism evidence="2 3">
    <name type="scientific">Lactuca virosa</name>
    <dbReference type="NCBI Taxonomy" id="75947"/>
    <lineage>
        <taxon>Eukaryota</taxon>
        <taxon>Viridiplantae</taxon>
        <taxon>Streptophyta</taxon>
        <taxon>Embryophyta</taxon>
        <taxon>Tracheophyta</taxon>
        <taxon>Spermatophyta</taxon>
        <taxon>Magnoliopsida</taxon>
        <taxon>eudicotyledons</taxon>
        <taxon>Gunneridae</taxon>
        <taxon>Pentapetalae</taxon>
        <taxon>asterids</taxon>
        <taxon>campanulids</taxon>
        <taxon>Asterales</taxon>
        <taxon>Asteraceae</taxon>
        <taxon>Cichorioideae</taxon>
        <taxon>Cichorieae</taxon>
        <taxon>Lactucinae</taxon>
        <taxon>Lactuca</taxon>
    </lineage>
</organism>
<keyword evidence="1" id="KW-0472">Membrane</keyword>